<evidence type="ECO:0000256" key="2">
    <source>
        <dbReference type="ARBA" id="ARBA00023002"/>
    </source>
</evidence>
<dbReference type="GO" id="GO:0016491">
    <property type="term" value="F:oxidoreductase activity"/>
    <property type="evidence" value="ECO:0007669"/>
    <property type="project" value="UniProtKB-KW"/>
</dbReference>
<organism evidence="3 4">
    <name type="scientific">Portunus trituberculatus</name>
    <name type="common">Swimming crab</name>
    <name type="synonym">Neptunus trituberculatus</name>
    <dbReference type="NCBI Taxonomy" id="210409"/>
    <lineage>
        <taxon>Eukaryota</taxon>
        <taxon>Metazoa</taxon>
        <taxon>Ecdysozoa</taxon>
        <taxon>Arthropoda</taxon>
        <taxon>Crustacea</taxon>
        <taxon>Multicrustacea</taxon>
        <taxon>Malacostraca</taxon>
        <taxon>Eumalacostraca</taxon>
        <taxon>Eucarida</taxon>
        <taxon>Decapoda</taxon>
        <taxon>Pleocyemata</taxon>
        <taxon>Brachyura</taxon>
        <taxon>Eubrachyura</taxon>
        <taxon>Portunoidea</taxon>
        <taxon>Portunidae</taxon>
        <taxon>Portuninae</taxon>
        <taxon>Portunus</taxon>
    </lineage>
</organism>
<proteinExistence type="inferred from homology"/>
<comment type="similarity">
    <text evidence="1">Belongs to the LDH2/MDH2 oxidoreductase family.</text>
</comment>
<protein>
    <submittedName>
        <fullName evidence="3">Malate dehydrogenase</fullName>
    </submittedName>
</protein>
<dbReference type="PANTHER" id="PTHR11091:SF0">
    <property type="entry name" value="MALATE DEHYDROGENASE"/>
    <property type="match status" value="1"/>
</dbReference>
<comment type="caution">
    <text evidence="3">The sequence shown here is derived from an EMBL/GenBank/DDBJ whole genome shotgun (WGS) entry which is preliminary data.</text>
</comment>
<evidence type="ECO:0000313" key="4">
    <source>
        <dbReference type="Proteomes" id="UP000324222"/>
    </source>
</evidence>
<evidence type="ECO:0000256" key="1">
    <source>
        <dbReference type="ARBA" id="ARBA00006056"/>
    </source>
</evidence>
<dbReference type="InterPro" id="IPR043143">
    <property type="entry name" value="Mal/L-sulf/L-lact_DH-like_NADP"/>
</dbReference>
<dbReference type="EMBL" id="VSRR010056873">
    <property type="protein sequence ID" value="MPC81402.1"/>
    <property type="molecule type" value="Genomic_DNA"/>
</dbReference>
<dbReference type="OrthoDB" id="7881616at2759"/>
<gene>
    <name evidence="3" type="primary">mdh_1</name>
    <name evidence="3" type="ORF">E2C01_076016</name>
</gene>
<accession>A0A5B7IC55</accession>
<dbReference type="Pfam" id="PF02615">
    <property type="entry name" value="Ldh_2"/>
    <property type="match status" value="1"/>
</dbReference>
<dbReference type="Proteomes" id="UP000324222">
    <property type="component" value="Unassembled WGS sequence"/>
</dbReference>
<dbReference type="Gene3D" id="3.30.1370.60">
    <property type="entry name" value="Hypothetical oxidoreductase yiak, domain 2"/>
    <property type="match status" value="1"/>
</dbReference>
<keyword evidence="2" id="KW-0560">Oxidoreductase</keyword>
<dbReference type="AlphaFoldDB" id="A0A5B7IC55"/>
<dbReference type="InterPro" id="IPR036111">
    <property type="entry name" value="Mal/L-sulfo/L-lacto_DH-like_sf"/>
</dbReference>
<dbReference type="SUPFAM" id="SSF89733">
    <property type="entry name" value="L-sulfolactate dehydrogenase-like"/>
    <property type="match status" value="1"/>
</dbReference>
<reference evidence="3 4" key="1">
    <citation type="submission" date="2019-05" db="EMBL/GenBank/DDBJ databases">
        <title>Another draft genome of Portunus trituberculatus and its Hox gene families provides insights of decapod evolution.</title>
        <authorList>
            <person name="Jeong J.-H."/>
            <person name="Song I."/>
            <person name="Kim S."/>
            <person name="Choi T."/>
            <person name="Kim D."/>
            <person name="Ryu S."/>
            <person name="Kim W."/>
        </authorList>
    </citation>
    <scope>NUCLEOTIDE SEQUENCE [LARGE SCALE GENOMIC DNA]</scope>
    <source>
        <tissue evidence="3">Muscle</tissue>
    </source>
</reference>
<sequence length="168" mass="18275">MVAADVRGHYSHGLQRIGKMLNFKNPREVQHTINVKLLICVVDLYVTELRHGVTDGRVTPSIVCESASSALVDGNNGFGSVVGNFCMDLAIEKARKTGIACVCAKVDLEGWKRFAPVALDLHFHILLACGGSHAKGSKYPTRKMNYPRKSGFSTELQYSPAPALNSES</sequence>
<name>A0A5B7IC55_PORTR</name>
<dbReference type="PANTHER" id="PTHR11091">
    <property type="entry name" value="OXIDOREDUCTASE-RELATED"/>
    <property type="match status" value="1"/>
</dbReference>
<dbReference type="InterPro" id="IPR003767">
    <property type="entry name" value="Malate/L-lactate_DH-like"/>
</dbReference>
<evidence type="ECO:0000313" key="3">
    <source>
        <dbReference type="EMBL" id="MPC81402.1"/>
    </source>
</evidence>
<keyword evidence="4" id="KW-1185">Reference proteome</keyword>